<gene>
    <name evidence="1" type="ORF">PENTCL1PPCAC_29070</name>
</gene>
<evidence type="ECO:0000313" key="1">
    <source>
        <dbReference type="EMBL" id="GMT06896.1"/>
    </source>
</evidence>
<comment type="caution">
    <text evidence="1">The sequence shown here is derived from an EMBL/GenBank/DDBJ whole genome shotgun (WGS) entry which is preliminary data.</text>
</comment>
<organism evidence="1 2">
    <name type="scientific">Pristionchus entomophagus</name>
    <dbReference type="NCBI Taxonomy" id="358040"/>
    <lineage>
        <taxon>Eukaryota</taxon>
        <taxon>Metazoa</taxon>
        <taxon>Ecdysozoa</taxon>
        <taxon>Nematoda</taxon>
        <taxon>Chromadorea</taxon>
        <taxon>Rhabditida</taxon>
        <taxon>Rhabditina</taxon>
        <taxon>Diplogasteromorpha</taxon>
        <taxon>Diplogasteroidea</taxon>
        <taxon>Neodiplogasteridae</taxon>
        <taxon>Pristionchus</taxon>
    </lineage>
</organism>
<sequence length="194" mass="20581">FPLRDKIRLIITPMDLTVVNTFEVKYNRQGTFEFRRTSSSRRRRSIVAVVGVMGGDDGCDVGGGAVSEPSGVSEVVLAVVAPGGGEGEAGEVHRLDDAESSESDSLDALHWKTVVEVTDVVAVDRDLNVRVVGVDGEQELAVVSEANGVDDADLFSPDAVQMGIHDDDVLAHVPEAEVDVHDDVVSGEQLDGEA</sequence>
<feature type="non-terminal residue" evidence="1">
    <location>
        <position position="1"/>
    </location>
</feature>
<reference evidence="1" key="1">
    <citation type="submission" date="2023-10" db="EMBL/GenBank/DDBJ databases">
        <title>Genome assembly of Pristionchus species.</title>
        <authorList>
            <person name="Yoshida K."/>
            <person name="Sommer R.J."/>
        </authorList>
    </citation>
    <scope>NUCLEOTIDE SEQUENCE</scope>
    <source>
        <strain evidence="1">RS0144</strain>
    </source>
</reference>
<protein>
    <submittedName>
        <fullName evidence="1">Uncharacterized protein</fullName>
    </submittedName>
</protein>
<proteinExistence type="predicted"/>
<accession>A0AAV5UIK7</accession>
<dbReference type="AlphaFoldDB" id="A0AAV5UIK7"/>
<name>A0AAV5UIK7_9BILA</name>
<dbReference type="EMBL" id="BTSX01000006">
    <property type="protein sequence ID" value="GMT06896.1"/>
    <property type="molecule type" value="Genomic_DNA"/>
</dbReference>
<evidence type="ECO:0000313" key="2">
    <source>
        <dbReference type="Proteomes" id="UP001432027"/>
    </source>
</evidence>
<feature type="non-terminal residue" evidence="1">
    <location>
        <position position="194"/>
    </location>
</feature>
<dbReference type="Proteomes" id="UP001432027">
    <property type="component" value="Unassembled WGS sequence"/>
</dbReference>
<keyword evidence="2" id="KW-1185">Reference proteome</keyword>